<name>A0A1V4SSN8_9CLOT</name>
<proteinExistence type="predicted"/>
<dbReference type="AlphaFoldDB" id="A0A1V4SSN8"/>
<evidence type="ECO:0000313" key="1">
    <source>
        <dbReference type="EMBL" id="OPX46854.1"/>
    </source>
</evidence>
<reference evidence="1 2" key="1">
    <citation type="submission" date="2016-02" db="EMBL/GenBank/DDBJ databases">
        <title>Genome sequence of Clostridium thermobutyricum DSM 4928.</title>
        <authorList>
            <person name="Poehlein A."/>
            <person name="Daniel R."/>
        </authorList>
    </citation>
    <scope>NUCLEOTIDE SEQUENCE [LARGE SCALE GENOMIC DNA]</scope>
    <source>
        <strain evidence="1 2">DSM 4928</strain>
    </source>
</reference>
<organism evidence="1 2">
    <name type="scientific">Clostridium thermobutyricum DSM 4928</name>
    <dbReference type="NCBI Taxonomy" id="1121339"/>
    <lineage>
        <taxon>Bacteria</taxon>
        <taxon>Bacillati</taxon>
        <taxon>Bacillota</taxon>
        <taxon>Clostridia</taxon>
        <taxon>Eubacteriales</taxon>
        <taxon>Clostridiaceae</taxon>
        <taxon>Clostridium</taxon>
    </lineage>
</organism>
<dbReference type="Proteomes" id="UP000191448">
    <property type="component" value="Unassembled WGS sequence"/>
</dbReference>
<dbReference type="EMBL" id="LTAY01000067">
    <property type="protein sequence ID" value="OPX46854.1"/>
    <property type="molecule type" value="Genomic_DNA"/>
</dbReference>
<accession>A0A1V4SSN8</accession>
<gene>
    <name evidence="1" type="ORF">CLTHE_24720</name>
</gene>
<sequence>MKSHEEYKVQELIQNIKRGIFTKVICIFVKRLKNINYLCYHYKKSIFNI</sequence>
<evidence type="ECO:0000313" key="2">
    <source>
        <dbReference type="Proteomes" id="UP000191448"/>
    </source>
</evidence>
<protein>
    <submittedName>
        <fullName evidence="1">Uncharacterized protein</fullName>
    </submittedName>
</protein>
<comment type="caution">
    <text evidence="1">The sequence shown here is derived from an EMBL/GenBank/DDBJ whole genome shotgun (WGS) entry which is preliminary data.</text>
</comment>